<keyword evidence="3" id="KW-1185">Reference proteome</keyword>
<organism evidence="2 3">
    <name type="scientific">Portunus trituberculatus</name>
    <name type="common">Swimming crab</name>
    <name type="synonym">Neptunus trituberculatus</name>
    <dbReference type="NCBI Taxonomy" id="210409"/>
    <lineage>
        <taxon>Eukaryota</taxon>
        <taxon>Metazoa</taxon>
        <taxon>Ecdysozoa</taxon>
        <taxon>Arthropoda</taxon>
        <taxon>Crustacea</taxon>
        <taxon>Multicrustacea</taxon>
        <taxon>Malacostraca</taxon>
        <taxon>Eumalacostraca</taxon>
        <taxon>Eucarida</taxon>
        <taxon>Decapoda</taxon>
        <taxon>Pleocyemata</taxon>
        <taxon>Brachyura</taxon>
        <taxon>Eubrachyura</taxon>
        <taxon>Portunoidea</taxon>
        <taxon>Portunidae</taxon>
        <taxon>Portuninae</taxon>
        <taxon>Portunus</taxon>
    </lineage>
</organism>
<dbReference type="AlphaFoldDB" id="A0A5B7IPV4"/>
<evidence type="ECO:0000313" key="2">
    <source>
        <dbReference type="EMBL" id="MPC82808.1"/>
    </source>
</evidence>
<reference evidence="2 3" key="1">
    <citation type="submission" date="2019-05" db="EMBL/GenBank/DDBJ databases">
        <title>Another draft genome of Portunus trituberculatus and its Hox gene families provides insights of decapod evolution.</title>
        <authorList>
            <person name="Jeong J.-H."/>
            <person name="Song I."/>
            <person name="Kim S."/>
            <person name="Choi T."/>
            <person name="Kim D."/>
            <person name="Ryu S."/>
            <person name="Kim W."/>
        </authorList>
    </citation>
    <scope>NUCLEOTIDE SEQUENCE [LARGE SCALE GENOMIC DNA]</scope>
    <source>
        <tissue evidence="2">Muscle</tissue>
    </source>
</reference>
<protein>
    <submittedName>
        <fullName evidence="2">Uncharacterized protein</fullName>
    </submittedName>
</protein>
<feature type="compositionally biased region" description="Basic residues" evidence="1">
    <location>
        <begin position="1"/>
        <end position="20"/>
    </location>
</feature>
<sequence>MMKVTRKHKGHKKKKKRLSGRKSPALSVVHLISALFFGIPSPGALETEVGASQSQRSYCIQSFTRQIQTQKIR</sequence>
<dbReference type="EMBL" id="VSRR010060798">
    <property type="protein sequence ID" value="MPC82808.1"/>
    <property type="molecule type" value="Genomic_DNA"/>
</dbReference>
<accession>A0A5B7IPV4</accession>
<dbReference type="Proteomes" id="UP000324222">
    <property type="component" value="Unassembled WGS sequence"/>
</dbReference>
<evidence type="ECO:0000313" key="3">
    <source>
        <dbReference type="Proteomes" id="UP000324222"/>
    </source>
</evidence>
<gene>
    <name evidence="2" type="ORF">E2C01_077492</name>
</gene>
<name>A0A5B7IPV4_PORTR</name>
<feature type="region of interest" description="Disordered" evidence="1">
    <location>
        <begin position="1"/>
        <end position="23"/>
    </location>
</feature>
<proteinExistence type="predicted"/>
<evidence type="ECO:0000256" key="1">
    <source>
        <dbReference type="SAM" id="MobiDB-lite"/>
    </source>
</evidence>
<comment type="caution">
    <text evidence="2">The sequence shown here is derived from an EMBL/GenBank/DDBJ whole genome shotgun (WGS) entry which is preliminary data.</text>
</comment>